<dbReference type="GO" id="GO:0006281">
    <property type="term" value="P:DNA repair"/>
    <property type="evidence" value="ECO:0007669"/>
    <property type="project" value="UniProtKB-UniRule"/>
</dbReference>
<evidence type="ECO:0000256" key="1">
    <source>
        <dbReference type="ARBA" id="ARBA00004123"/>
    </source>
</evidence>
<name>A0A139AUX4_GONPJ</name>
<dbReference type="PANTHER" id="PTHR16140">
    <property type="entry name" value="NON-STRUCTURAL MAINTENANCE OF CHROMOSOMES ELEMENT 4"/>
    <property type="match status" value="1"/>
</dbReference>
<dbReference type="GO" id="GO:0005634">
    <property type="term" value="C:nucleus"/>
    <property type="evidence" value="ECO:0007669"/>
    <property type="project" value="UniProtKB-SubCell"/>
</dbReference>
<dbReference type="STRING" id="1344416.A0A139AUX4"/>
<keyword evidence="4 7" id="KW-0233">DNA recombination</keyword>
<comment type="similarity">
    <text evidence="2 7">Belongs to the NSE4 family.</text>
</comment>
<dbReference type="Pfam" id="PF08743">
    <property type="entry name" value="Nse4_C"/>
    <property type="match status" value="1"/>
</dbReference>
<evidence type="ECO:0000256" key="5">
    <source>
        <dbReference type="ARBA" id="ARBA00023204"/>
    </source>
</evidence>
<evidence type="ECO:0000259" key="9">
    <source>
        <dbReference type="Pfam" id="PF08743"/>
    </source>
</evidence>
<feature type="domain" description="Non-structural maintenance of chromosome element 4 C-terminal" evidence="9">
    <location>
        <begin position="252"/>
        <end position="351"/>
    </location>
</feature>
<dbReference type="Proteomes" id="UP000070544">
    <property type="component" value="Unassembled WGS sequence"/>
</dbReference>
<protein>
    <recommendedName>
        <fullName evidence="7">Non-structural maintenance of chromosomes element 4</fullName>
    </recommendedName>
</protein>
<dbReference type="OrthoDB" id="361242at2759"/>
<keyword evidence="5 7" id="KW-0234">DNA repair</keyword>
<feature type="compositionally biased region" description="Acidic residues" evidence="8">
    <location>
        <begin position="27"/>
        <end position="44"/>
    </location>
</feature>
<feature type="compositionally biased region" description="Basic and acidic residues" evidence="8">
    <location>
        <begin position="10"/>
        <end position="26"/>
    </location>
</feature>
<evidence type="ECO:0000256" key="2">
    <source>
        <dbReference type="ARBA" id="ARBA00008997"/>
    </source>
</evidence>
<dbReference type="InterPro" id="IPR027786">
    <property type="entry name" value="Nse4/EID"/>
</dbReference>
<reference evidence="10 11" key="1">
    <citation type="journal article" date="2015" name="Genome Biol. Evol.">
        <title>Phylogenomic analyses indicate that early fungi evolved digesting cell walls of algal ancestors of land plants.</title>
        <authorList>
            <person name="Chang Y."/>
            <person name="Wang S."/>
            <person name="Sekimoto S."/>
            <person name="Aerts A.L."/>
            <person name="Choi C."/>
            <person name="Clum A."/>
            <person name="LaButti K.M."/>
            <person name="Lindquist E.A."/>
            <person name="Yee Ngan C."/>
            <person name="Ohm R.A."/>
            <person name="Salamov A.A."/>
            <person name="Grigoriev I.V."/>
            <person name="Spatafora J.W."/>
            <person name="Berbee M.L."/>
        </authorList>
    </citation>
    <scope>NUCLEOTIDE SEQUENCE [LARGE SCALE GENOMIC DNA]</scope>
    <source>
        <strain evidence="10 11">JEL478</strain>
    </source>
</reference>
<gene>
    <name evidence="10" type="ORF">M427DRAFT_28234</name>
</gene>
<keyword evidence="11" id="KW-1185">Reference proteome</keyword>
<comment type="subunit">
    <text evidence="7">Component of the SMC5-SMC6 complex.</text>
</comment>
<proteinExistence type="inferred from homology"/>
<evidence type="ECO:0000313" key="10">
    <source>
        <dbReference type="EMBL" id="KXS20531.1"/>
    </source>
</evidence>
<sequence>MPAGRKQKKGKDTAERSNKKTSQRDHEDEDEHGDGEEMEVDDPDVDKWPEQSAAQQREIRSMYRNMIEDLEENKDKYSKDLASYVNKVDGANEQLESVQRPQEATLDARLIVGIAKEGSRVARTWQVQGLAFDVDEFLNLVALKAGAFGDDNEESQWKSLGKLGFKFSRRCPTTDFMLGALGKPPEERIKKERKVAERQKVAQMQKPDQLTKEDTARDKNMVTNHVRSIFKQLKRAATREHRDRNDLSRFKPVCFFRFVTNPDPERGFSQTVENLFYLAFLIKEGKVGLEFDEDELPALVIIDAEEDINADDDEGNPRPGAKAGQWQHLMDWSMSMWRDVITEFDIRAPMIETRDSVMEPGPREAGSRLGKGRSGGSNSGAQVLESRTGSSRR</sequence>
<feature type="region of interest" description="Disordered" evidence="8">
    <location>
        <begin position="1"/>
        <end position="58"/>
    </location>
</feature>
<organism evidence="10 11">
    <name type="scientific">Gonapodya prolifera (strain JEL478)</name>
    <name type="common">Monoblepharis prolifera</name>
    <dbReference type="NCBI Taxonomy" id="1344416"/>
    <lineage>
        <taxon>Eukaryota</taxon>
        <taxon>Fungi</taxon>
        <taxon>Fungi incertae sedis</taxon>
        <taxon>Chytridiomycota</taxon>
        <taxon>Chytridiomycota incertae sedis</taxon>
        <taxon>Monoblepharidomycetes</taxon>
        <taxon>Monoblepharidales</taxon>
        <taxon>Gonapodyaceae</taxon>
        <taxon>Gonapodya</taxon>
    </lineage>
</organism>
<comment type="subcellular location">
    <subcellularLocation>
        <location evidence="1 7">Nucleus</location>
    </subcellularLocation>
</comment>
<keyword evidence="6 7" id="KW-0539">Nucleus</keyword>
<dbReference type="AlphaFoldDB" id="A0A139AUX4"/>
<comment type="function">
    <text evidence="7">Component of the SMC5-SMC6 complex, that promotes sister chromatid alignment after DNA damage and facilitates double-stranded DNA breaks (DSBs) repair via homologous recombination between sister chromatids.</text>
</comment>
<dbReference type="EMBL" id="KQ965735">
    <property type="protein sequence ID" value="KXS20531.1"/>
    <property type="molecule type" value="Genomic_DNA"/>
</dbReference>
<evidence type="ECO:0000256" key="4">
    <source>
        <dbReference type="ARBA" id="ARBA00023172"/>
    </source>
</evidence>
<dbReference type="OMA" id="FMGINRT"/>
<feature type="region of interest" description="Disordered" evidence="8">
    <location>
        <begin position="352"/>
        <end position="393"/>
    </location>
</feature>
<dbReference type="InterPro" id="IPR014854">
    <property type="entry name" value="Nse4_C"/>
</dbReference>
<keyword evidence="3 7" id="KW-0227">DNA damage</keyword>
<evidence type="ECO:0000256" key="3">
    <source>
        <dbReference type="ARBA" id="ARBA00022763"/>
    </source>
</evidence>
<feature type="compositionally biased region" description="Basic and acidic residues" evidence="8">
    <location>
        <begin position="352"/>
        <end position="366"/>
    </location>
</feature>
<evidence type="ECO:0000256" key="8">
    <source>
        <dbReference type="SAM" id="MobiDB-lite"/>
    </source>
</evidence>
<evidence type="ECO:0000256" key="6">
    <source>
        <dbReference type="ARBA" id="ARBA00023242"/>
    </source>
</evidence>
<dbReference type="GO" id="GO:0006310">
    <property type="term" value="P:DNA recombination"/>
    <property type="evidence" value="ECO:0007669"/>
    <property type="project" value="UniProtKB-UniRule"/>
</dbReference>
<evidence type="ECO:0000256" key="7">
    <source>
        <dbReference type="RuleBase" id="RU365071"/>
    </source>
</evidence>
<dbReference type="GO" id="GO:0030915">
    <property type="term" value="C:Smc5-Smc6 complex"/>
    <property type="evidence" value="ECO:0007669"/>
    <property type="project" value="UniProtKB-UniRule"/>
</dbReference>
<dbReference type="PANTHER" id="PTHR16140:SF0">
    <property type="entry name" value="NON-STRUCTURAL MAINTENANCE OF CHROMOSOMES ELEMENT 4"/>
    <property type="match status" value="1"/>
</dbReference>
<accession>A0A139AUX4</accession>
<evidence type="ECO:0000313" key="11">
    <source>
        <dbReference type="Proteomes" id="UP000070544"/>
    </source>
</evidence>